<keyword evidence="2" id="KW-1185">Reference proteome</keyword>
<gene>
    <name evidence="1" type="ORF">Anas_11364</name>
</gene>
<comment type="caution">
    <text evidence="1">The sequence shown here is derived from an EMBL/GenBank/DDBJ whole genome shotgun (WGS) entry which is preliminary data.</text>
</comment>
<dbReference type="EMBL" id="SEYY01004258">
    <property type="protein sequence ID" value="KAB7503879.1"/>
    <property type="molecule type" value="Genomic_DNA"/>
</dbReference>
<dbReference type="Proteomes" id="UP000326759">
    <property type="component" value="Unassembled WGS sequence"/>
</dbReference>
<evidence type="ECO:0000313" key="1">
    <source>
        <dbReference type="EMBL" id="KAB7503879.1"/>
    </source>
</evidence>
<dbReference type="AlphaFoldDB" id="A0A5N5TCG7"/>
<organism evidence="1 2">
    <name type="scientific">Armadillidium nasatum</name>
    <dbReference type="NCBI Taxonomy" id="96803"/>
    <lineage>
        <taxon>Eukaryota</taxon>
        <taxon>Metazoa</taxon>
        <taxon>Ecdysozoa</taxon>
        <taxon>Arthropoda</taxon>
        <taxon>Crustacea</taxon>
        <taxon>Multicrustacea</taxon>
        <taxon>Malacostraca</taxon>
        <taxon>Eumalacostraca</taxon>
        <taxon>Peracarida</taxon>
        <taxon>Isopoda</taxon>
        <taxon>Oniscidea</taxon>
        <taxon>Crinocheta</taxon>
        <taxon>Armadillidiidae</taxon>
        <taxon>Armadillidium</taxon>
    </lineage>
</organism>
<evidence type="ECO:0000313" key="2">
    <source>
        <dbReference type="Proteomes" id="UP000326759"/>
    </source>
</evidence>
<protein>
    <submittedName>
        <fullName evidence="1">Uncharacterized protein</fullName>
    </submittedName>
</protein>
<name>A0A5N5TCG7_9CRUS</name>
<reference evidence="1 2" key="1">
    <citation type="journal article" date="2019" name="PLoS Biol.">
        <title>Sex chromosomes control vertical transmission of feminizing Wolbachia symbionts in an isopod.</title>
        <authorList>
            <person name="Becking T."/>
            <person name="Chebbi M.A."/>
            <person name="Giraud I."/>
            <person name="Moumen B."/>
            <person name="Laverre T."/>
            <person name="Caubet Y."/>
            <person name="Peccoud J."/>
            <person name="Gilbert C."/>
            <person name="Cordaux R."/>
        </authorList>
    </citation>
    <scope>NUCLEOTIDE SEQUENCE [LARGE SCALE GENOMIC DNA]</scope>
    <source>
        <strain evidence="1">ANa2</strain>
        <tissue evidence="1">Whole body excluding digestive tract and cuticle</tissue>
    </source>
</reference>
<accession>A0A5N5TCG7</accession>
<feature type="non-terminal residue" evidence="1">
    <location>
        <position position="80"/>
    </location>
</feature>
<feature type="non-terminal residue" evidence="1">
    <location>
        <position position="1"/>
    </location>
</feature>
<sequence length="80" mass="9417">GYYGNSRNSPEIRVFNNDYQNEDCENYYPQFMAIPSAITFSPTPTLNEKDRVIDSLKGQIQAYKEILKHQKKENFSFKDM</sequence>
<proteinExistence type="predicted"/>